<organism evidence="2 3">
    <name type="scientific">Microvirga makkahensis</name>
    <dbReference type="NCBI Taxonomy" id="1128670"/>
    <lineage>
        <taxon>Bacteria</taxon>
        <taxon>Pseudomonadati</taxon>
        <taxon>Pseudomonadota</taxon>
        <taxon>Alphaproteobacteria</taxon>
        <taxon>Hyphomicrobiales</taxon>
        <taxon>Methylobacteriaceae</taxon>
        <taxon>Microvirga</taxon>
    </lineage>
</organism>
<dbReference type="Gene3D" id="3.40.50.2300">
    <property type="match status" value="1"/>
</dbReference>
<dbReference type="Proteomes" id="UP000436483">
    <property type="component" value="Unassembled WGS sequence"/>
</dbReference>
<name>A0A7X3SQS8_9HYPH</name>
<proteinExistence type="predicted"/>
<accession>A0A7X3SQS8</accession>
<feature type="compositionally biased region" description="Polar residues" evidence="1">
    <location>
        <begin position="42"/>
        <end position="63"/>
    </location>
</feature>
<reference evidence="2 3" key="2">
    <citation type="submission" date="2020-01" db="EMBL/GenBank/DDBJ databases">
        <title>Microvirga sp. nov., an arsenate reduction bacterium isolated from Tibet hotspring sediments.</title>
        <authorList>
            <person name="Xian W.-D."/>
            <person name="Li W.-J."/>
        </authorList>
    </citation>
    <scope>NUCLEOTIDE SEQUENCE [LARGE SCALE GENOMIC DNA]</scope>
    <source>
        <strain evidence="2 3">KCTC 23863</strain>
    </source>
</reference>
<dbReference type="AlphaFoldDB" id="A0A7X3SQS8"/>
<evidence type="ECO:0000313" key="3">
    <source>
        <dbReference type="Proteomes" id="UP000436483"/>
    </source>
</evidence>
<sequence length="63" mass="6952">MTDYQNIFLDHGNALFPAHLVRSISAEMVLNELGRGRFRSFSAGSQPDENINPHSLNVQPPGS</sequence>
<gene>
    <name evidence="2" type="ORF">GR328_19440</name>
</gene>
<keyword evidence="3" id="KW-1185">Reference proteome</keyword>
<evidence type="ECO:0000256" key="1">
    <source>
        <dbReference type="SAM" id="MobiDB-lite"/>
    </source>
</evidence>
<dbReference type="SUPFAM" id="SSF52788">
    <property type="entry name" value="Phosphotyrosine protein phosphatases I"/>
    <property type="match status" value="1"/>
</dbReference>
<comment type="caution">
    <text evidence="2">The sequence shown here is derived from an EMBL/GenBank/DDBJ whole genome shotgun (WGS) entry which is preliminary data.</text>
</comment>
<reference evidence="2 3" key="1">
    <citation type="submission" date="2019-12" db="EMBL/GenBank/DDBJ databases">
        <authorList>
            <person name="Yuan C.-G."/>
        </authorList>
    </citation>
    <scope>NUCLEOTIDE SEQUENCE [LARGE SCALE GENOMIC DNA]</scope>
    <source>
        <strain evidence="2 3">KCTC 23863</strain>
    </source>
</reference>
<protein>
    <submittedName>
        <fullName evidence="2">Uncharacterized protein</fullName>
    </submittedName>
</protein>
<dbReference type="OrthoDB" id="9793058at2"/>
<dbReference type="InterPro" id="IPR036196">
    <property type="entry name" value="Ptyr_pPase_sf"/>
</dbReference>
<feature type="region of interest" description="Disordered" evidence="1">
    <location>
        <begin position="41"/>
        <end position="63"/>
    </location>
</feature>
<evidence type="ECO:0000313" key="2">
    <source>
        <dbReference type="EMBL" id="MXQ13593.1"/>
    </source>
</evidence>
<dbReference type="EMBL" id="WURB01000018">
    <property type="protein sequence ID" value="MXQ13593.1"/>
    <property type="molecule type" value="Genomic_DNA"/>
</dbReference>
<dbReference type="RefSeq" id="WP_160886730.1">
    <property type="nucleotide sequence ID" value="NZ_WURB01000018.1"/>
</dbReference>